<keyword evidence="4" id="KW-1185">Reference proteome</keyword>
<dbReference type="Pfam" id="PF10099">
    <property type="entry name" value="RskA_C"/>
    <property type="match status" value="1"/>
</dbReference>
<dbReference type="GO" id="GO:0005886">
    <property type="term" value="C:plasma membrane"/>
    <property type="evidence" value="ECO:0007669"/>
    <property type="project" value="InterPro"/>
</dbReference>
<evidence type="ECO:0000256" key="1">
    <source>
        <dbReference type="SAM" id="Phobius"/>
    </source>
</evidence>
<evidence type="ECO:0000259" key="2">
    <source>
        <dbReference type="Pfam" id="PF10099"/>
    </source>
</evidence>
<dbReference type="PANTHER" id="PTHR37461">
    <property type="entry name" value="ANTI-SIGMA-K FACTOR RSKA"/>
    <property type="match status" value="1"/>
</dbReference>
<keyword evidence="1" id="KW-0472">Membrane</keyword>
<evidence type="ECO:0000313" key="3">
    <source>
        <dbReference type="EMBL" id="QDZ12688.1"/>
    </source>
</evidence>
<dbReference type="RefSeq" id="WP_146291942.1">
    <property type="nucleotide sequence ID" value="NZ_CP042304.1"/>
</dbReference>
<reference evidence="3 4" key="1">
    <citation type="submission" date="2019-07" db="EMBL/GenBank/DDBJ databases">
        <title>Full genome sequence of Devosia sp. Gsoil 520.</title>
        <authorList>
            <person name="Im W.-T."/>
        </authorList>
    </citation>
    <scope>NUCLEOTIDE SEQUENCE [LARGE SCALE GENOMIC DNA]</scope>
    <source>
        <strain evidence="3 4">Gsoil 520</strain>
    </source>
</reference>
<dbReference type="EMBL" id="CP042304">
    <property type="protein sequence ID" value="QDZ12688.1"/>
    <property type="molecule type" value="Genomic_DNA"/>
</dbReference>
<proteinExistence type="predicted"/>
<evidence type="ECO:0000313" key="4">
    <source>
        <dbReference type="Proteomes" id="UP000315364"/>
    </source>
</evidence>
<dbReference type="KEGG" id="dea:FPZ08_19230"/>
<dbReference type="AlphaFoldDB" id="A0A5B8LWB5"/>
<dbReference type="OrthoDB" id="9816387at2"/>
<accession>A0A5B8LWB5</accession>
<gene>
    <name evidence="3" type="ORF">FPZ08_19230</name>
</gene>
<keyword evidence="1" id="KW-0812">Transmembrane</keyword>
<protein>
    <submittedName>
        <fullName evidence="3">Anti-sigma factor</fullName>
    </submittedName>
</protein>
<dbReference type="InterPro" id="IPR018764">
    <property type="entry name" value="RskA_C"/>
</dbReference>
<dbReference type="InterPro" id="IPR051474">
    <property type="entry name" value="Anti-sigma-K/W_factor"/>
</dbReference>
<sequence length="236" mass="24505">MSASDDIGGDHEGHSALVAEYVLGLLPAGQHERVGRLIEADAALRAERDFWVARFAALDGEYEAEPVPAHLFAAIEARAFGEGQKRVSLWESLMVWRGIAAGAVAVAIAAIGFNLLQPAPDVGTLTNQLVAALEEEGSDVKFVALYDGSGNVRLTALSGEAVPDRDFELWAIQGDNAPVSMGVIPVGERSTVTVSPEILAGWGEGSVLAITLEPEGGSPSGAPTGPIVAKGAVTRI</sequence>
<feature type="domain" description="Anti-sigma K factor RskA C-terminal" evidence="2">
    <location>
        <begin position="100"/>
        <end position="227"/>
    </location>
</feature>
<name>A0A5B8LWB5_9HYPH</name>
<organism evidence="3 4">
    <name type="scientific">Devosia ginsengisoli</name>
    <dbReference type="NCBI Taxonomy" id="400770"/>
    <lineage>
        <taxon>Bacteria</taxon>
        <taxon>Pseudomonadati</taxon>
        <taxon>Pseudomonadota</taxon>
        <taxon>Alphaproteobacteria</taxon>
        <taxon>Hyphomicrobiales</taxon>
        <taxon>Devosiaceae</taxon>
        <taxon>Devosia</taxon>
    </lineage>
</organism>
<dbReference type="PANTHER" id="PTHR37461:SF1">
    <property type="entry name" value="ANTI-SIGMA-K FACTOR RSKA"/>
    <property type="match status" value="1"/>
</dbReference>
<keyword evidence="1" id="KW-1133">Transmembrane helix</keyword>
<dbReference type="Proteomes" id="UP000315364">
    <property type="component" value="Chromosome"/>
</dbReference>
<dbReference type="GO" id="GO:0016989">
    <property type="term" value="F:sigma factor antagonist activity"/>
    <property type="evidence" value="ECO:0007669"/>
    <property type="project" value="TreeGrafter"/>
</dbReference>
<dbReference type="GO" id="GO:0006417">
    <property type="term" value="P:regulation of translation"/>
    <property type="evidence" value="ECO:0007669"/>
    <property type="project" value="TreeGrafter"/>
</dbReference>
<feature type="transmembrane region" description="Helical" evidence="1">
    <location>
        <begin position="94"/>
        <end position="116"/>
    </location>
</feature>